<dbReference type="RefSeq" id="WP_087721299.1">
    <property type="nucleotide sequence ID" value="NZ_LNUA01000032.1"/>
</dbReference>
<dbReference type="Proteomes" id="UP000196232">
    <property type="component" value="Unassembled WGS sequence"/>
</dbReference>
<organism evidence="2 3">
    <name type="scientific">Companilactobacillus bobalius</name>
    <dbReference type="NCBI Taxonomy" id="2801451"/>
    <lineage>
        <taxon>Bacteria</taxon>
        <taxon>Bacillati</taxon>
        <taxon>Bacillota</taxon>
        <taxon>Bacilli</taxon>
        <taxon>Lactobacillales</taxon>
        <taxon>Lactobacillaceae</taxon>
        <taxon>Companilactobacillus</taxon>
    </lineage>
</organism>
<evidence type="ECO:0000313" key="2">
    <source>
        <dbReference type="EMBL" id="OVE95840.1"/>
    </source>
</evidence>
<evidence type="ECO:0000256" key="1">
    <source>
        <dbReference type="SAM" id="Phobius"/>
    </source>
</evidence>
<keyword evidence="1" id="KW-0812">Transmembrane</keyword>
<gene>
    <name evidence="2" type="ORF">LKACC16343_02593</name>
</gene>
<dbReference type="EMBL" id="MYFM01000009">
    <property type="protein sequence ID" value="OVE95840.1"/>
    <property type="molecule type" value="Genomic_DNA"/>
</dbReference>
<feature type="transmembrane region" description="Helical" evidence="1">
    <location>
        <begin position="6"/>
        <end position="30"/>
    </location>
</feature>
<protein>
    <submittedName>
        <fullName evidence="2">Uncharacterized protein</fullName>
    </submittedName>
</protein>
<keyword evidence="1" id="KW-1133">Transmembrane helix</keyword>
<dbReference type="AlphaFoldDB" id="A0A202F5Z5"/>
<name>A0A202F5Z5_9LACO</name>
<keyword evidence="1" id="KW-0472">Membrane</keyword>
<evidence type="ECO:0000313" key="3">
    <source>
        <dbReference type="Proteomes" id="UP000196232"/>
    </source>
</evidence>
<proteinExistence type="predicted"/>
<sequence>MDTVKSIFKFMAVSTLVVGGVLVGGTILTAKGIDKAGDKIQAKLHE</sequence>
<reference evidence="2 3" key="1">
    <citation type="submission" date="2017-03" db="EMBL/GenBank/DDBJ databases">
        <title>Genome sequence of Lactobacillus bobalius KACC 16343.</title>
        <authorList>
            <person name="Chun J."/>
        </authorList>
    </citation>
    <scope>NUCLEOTIDE SEQUENCE [LARGE SCALE GENOMIC DNA]</scope>
    <source>
        <strain evidence="2 3">KACC 16343</strain>
    </source>
</reference>
<accession>A0A202F5Z5</accession>
<comment type="caution">
    <text evidence="2">The sequence shown here is derived from an EMBL/GenBank/DDBJ whole genome shotgun (WGS) entry which is preliminary data.</text>
</comment>